<dbReference type="Pfam" id="PF02743">
    <property type="entry name" value="dCache_1"/>
    <property type="match status" value="1"/>
</dbReference>
<dbReference type="CDD" id="cd12914">
    <property type="entry name" value="PDC1_DGC_like"/>
    <property type="match status" value="1"/>
</dbReference>
<dbReference type="PANTHER" id="PTHR41523">
    <property type="entry name" value="TWO-COMPONENT SYSTEM SENSOR PROTEIN"/>
    <property type="match status" value="1"/>
</dbReference>
<keyword evidence="12 14" id="KW-0472">Membrane</keyword>
<dbReference type="eggNOG" id="COG3920">
    <property type="taxonomic scope" value="Bacteria"/>
</dbReference>
<proteinExistence type="predicted"/>
<dbReference type="EC" id="2.7.13.3" evidence="3"/>
<dbReference type="Gene3D" id="6.10.340.10">
    <property type="match status" value="1"/>
</dbReference>
<feature type="transmembrane region" description="Helical" evidence="14">
    <location>
        <begin position="275"/>
        <end position="296"/>
    </location>
</feature>
<comment type="catalytic activity">
    <reaction evidence="1">
        <text>ATP + protein L-histidine = ADP + protein N-phospho-L-histidine.</text>
        <dbReference type="EC" id="2.7.13.3"/>
    </reaction>
</comment>
<dbReference type="InterPro" id="IPR011102">
    <property type="entry name" value="Sig_transdc_His_kinase_HWE"/>
</dbReference>
<evidence type="ECO:0000256" key="10">
    <source>
        <dbReference type="ARBA" id="ARBA00022840"/>
    </source>
</evidence>
<evidence type="ECO:0000256" key="6">
    <source>
        <dbReference type="ARBA" id="ARBA00022679"/>
    </source>
</evidence>
<dbReference type="PATRIC" id="fig|426355.14.peg.5297"/>
<dbReference type="GO" id="GO:0004673">
    <property type="term" value="F:protein histidine kinase activity"/>
    <property type="evidence" value="ECO:0007669"/>
    <property type="project" value="UniProtKB-EC"/>
</dbReference>
<dbReference type="RefSeq" id="WP_012322135.1">
    <property type="nucleotide sequence ID" value="NC_010505.1"/>
</dbReference>
<organism evidence="17 18">
    <name type="scientific">Methylobacterium radiotolerans (strain ATCC 27329 / DSM 1819 / JCM 2831 / NBRC 15690 / NCIMB 10815 / 0-1)</name>
    <dbReference type="NCBI Taxonomy" id="426355"/>
    <lineage>
        <taxon>Bacteria</taxon>
        <taxon>Pseudomonadati</taxon>
        <taxon>Pseudomonadota</taxon>
        <taxon>Alphaproteobacteria</taxon>
        <taxon>Hyphomicrobiales</taxon>
        <taxon>Methylobacteriaceae</taxon>
        <taxon>Methylobacterium</taxon>
    </lineage>
</organism>
<evidence type="ECO:0000256" key="7">
    <source>
        <dbReference type="ARBA" id="ARBA00022692"/>
    </source>
</evidence>
<dbReference type="SUPFAM" id="SSF158472">
    <property type="entry name" value="HAMP domain-like"/>
    <property type="match status" value="1"/>
</dbReference>
<evidence type="ECO:0000256" key="11">
    <source>
        <dbReference type="ARBA" id="ARBA00022989"/>
    </source>
</evidence>
<keyword evidence="8" id="KW-0547">Nucleotide-binding</keyword>
<dbReference type="PROSITE" id="PS50885">
    <property type="entry name" value="HAMP"/>
    <property type="match status" value="1"/>
</dbReference>
<keyword evidence="7 14" id="KW-0812">Transmembrane</keyword>
<keyword evidence="13" id="KW-0175">Coiled coil</keyword>
<evidence type="ECO:0000256" key="4">
    <source>
        <dbReference type="ARBA" id="ARBA00022475"/>
    </source>
</evidence>
<evidence type="ECO:0000256" key="12">
    <source>
        <dbReference type="ARBA" id="ARBA00023136"/>
    </source>
</evidence>
<dbReference type="CDD" id="cd12915">
    <property type="entry name" value="PDC2_DGC_like"/>
    <property type="match status" value="1"/>
</dbReference>
<gene>
    <name evidence="17" type="ordered locus">Mrad2831_5235</name>
</gene>
<dbReference type="CDD" id="cd06225">
    <property type="entry name" value="HAMP"/>
    <property type="match status" value="1"/>
</dbReference>
<dbReference type="GO" id="GO:0005886">
    <property type="term" value="C:plasma membrane"/>
    <property type="evidence" value="ECO:0007669"/>
    <property type="project" value="UniProtKB-SubCell"/>
</dbReference>
<sequence length="571" mass="61501">MLTRRILALVALALAPALAIQGYNEYALRTSRDAAVRADALGTARTVAADLGQLAQSLRQVLDLVGNEEAVRRKDAGACTAYLGAIIDRLPQLSLLSVAEPDGRVVCDSRGSTPGLYSNAERAYHKRVLASDDFAVGDFVIGVRTRQPAVHFAQPVRGYDDRLTGVVVASVDLARLSERLQADLRFASTTLTVTDPEGTVLVRRPDHAAWVGRKLSGERLARLMRADETTRSVEGLDGRARIVGIAKPDGALAGFNVIVGRDRETAFADIDAATYRGIAVILLGALLAVLATLLAGRRFIERPVRRLLRGVAAWQGGDLDARTGMSGPSEFDRLGAAFDAMATTLQGREDDLHGEIARGRRMQEQQTTMLHELNHRVKNTLATVQSLARQARGGEEQAAQLEARILALSKTHDLLTREDWTGASLRDVMENELSPYRTGDDHITLDGPDVPLPPRYALAIGMTVHELATNAAKYGALSDVGGQVCVAWRLVHCEGGGRRLHLDWQESGGPRVEPPSRSGFGTRLIAGGMQRELGGEVSLTFDPTGLRCLLDVPLQGSHTSMLSPLADGLAH</sequence>
<dbReference type="Pfam" id="PF07536">
    <property type="entry name" value="HWE_HK"/>
    <property type="match status" value="1"/>
</dbReference>
<keyword evidence="11 14" id="KW-1133">Transmembrane helix</keyword>
<evidence type="ECO:0000256" key="13">
    <source>
        <dbReference type="SAM" id="Coils"/>
    </source>
</evidence>
<evidence type="ECO:0000259" key="16">
    <source>
        <dbReference type="PROSITE" id="PS50885"/>
    </source>
</evidence>
<dbReference type="Proteomes" id="UP000006589">
    <property type="component" value="Chromosome"/>
</dbReference>
<evidence type="ECO:0000256" key="3">
    <source>
        <dbReference type="ARBA" id="ARBA00012438"/>
    </source>
</evidence>
<dbReference type="SMART" id="SM00304">
    <property type="entry name" value="HAMP"/>
    <property type="match status" value="1"/>
</dbReference>
<feature type="signal peptide" evidence="15">
    <location>
        <begin position="1"/>
        <end position="19"/>
    </location>
</feature>
<dbReference type="STRING" id="426355.Mrad2831_5235"/>
<keyword evidence="10" id="KW-0067">ATP-binding</keyword>
<dbReference type="Pfam" id="PF00672">
    <property type="entry name" value="HAMP"/>
    <property type="match status" value="1"/>
</dbReference>
<dbReference type="InterPro" id="IPR003660">
    <property type="entry name" value="HAMP_dom"/>
</dbReference>
<accession>B1LX70</accession>
<dbReference type="InterPro" id="IPR033479">
    <property type="entry name" value="dCache_1"/>
</dbReference>
<feature type="domain" description="HAMP" evidence="16">
    <location>
        <begin position="298"/>
        <end position="350"/>
    </location>
</feature>
<dbReference type="PANTHER" id="PTHR41523:SF7">
    <property type="entry name" value="HISTIDINE KINASE"/>
    <property type="match status" value="1"/>
</dbReference>
<dbReference type="KEGG" id="mrd:Mrad2831_5235"/>
<evidence type="ECO:0000256" key="9">
    <source>
        <dbReference type="ARBA" id="ARBA00022777"/>
    </source>
</evidence>
<feature type="coiled-coil region" evidence="13">
    <location>
        <begin position="370"/>
        <end position="418"/>
    </location>
</feature>
<dbReference type="InterPro" id="IPR036890">
    <property type="entry name" value="HATPase_C_sf"/>
</dbReference>
<dbReference type="AlphaFoldDB" id="B1LX70"/>
<dbReference type="GO" id="GO:0005524">
    <property type="term" value="F:ATP binding"/>
    <property type="evidence" value="ECO:0007669"/>
    <property type="project" value="UniProtKB-KW"/>
</dbReference>
<reference evidence="17 18" key="1">
    <citation type="submission" date="2008-03" db="EMBL/GenBank/DDBJ databases">
        <title>Complete sequence of chromosome of Methylobacterium radiotolerans JCM 2831.</title>
        <authorList>
            <consortium name="US DOE Joint Genome Institute"/>
            <person name="Copeland A."/>
            <person name="Lucas S."/>
            <person name="Lapidus A."/>
            <person name="Glavina del Rio T."/>
            <person name="Dalin E."/>
            <person name="Tice H."/>
            <person name="Bruce D."/>
            <person name="Goodwin L."/>
            <person name="Pitluck S."/>
            <person name="Kiss H."/>
            <person name="Brettin T."/>
            <person name="Detter J.C."/>
            <person name="Han C."/>
            <person name="Kuske C.R."/>
            <person name="Schmutz J."/>
            <person name="Larimer F."/>
            <person name="Land M."/>
            <person name="Hauser L."/>
            <person name="Kyrpides N."/>
            <person name="Mikhailova N."/>
            <person name="Marx C.J."/>
            <person name="Richardson P."/>
        </authorList>
    </citation>
    <scope>NUCLEOTIDE SEQUENCE [LARGE SCALE GENOMIC DNA]</scope>
    <source>
        <strain evidence="18">ATCC 27329 / DSM 1819 / JCM 2831 / NBRC 15690 / NCIMB 10815 / 0-1</strain>
    </source>
</reference>
<keyword evidence="5" id="KW-0597">Phosphoprotein</keyword>
<keyword evidence="4" id="KW-1003">Cell membrane</keyword>
<evidence type="ECO:0000256" key="14">
    <source>
        <dbReference type="SAM" id="Phobius"/>
    </source>
</evidence>
<evidence type="ECO:0000256" key="15">
    <source>
        <dbReference type="SAM" id="SignalP"/>
    </source>
</evidence>
<dbReference type="SMART" id="SM00911">
    <property type="entry name" value="HWE_HK"/>
    <property type="match status" value="1"/>
</dbReference>
<protein>
    <recommendedName>
        <fullName evidence="3">histidine kinase</fullName>
        <ecNumber evidence="3">2.7.13.3</ecNumber>
    </recommendedName>
</protein>
<comment type="subcellular location">
    <subcellularLocation>
        <location evidence="2">Cell membrane</location>
        <topology evidence="2">Multi-pass membrane protein</topology>
    </subcellularLocation>
</comment>
<evidence type="ECO:0000256" key="8">
    <source>
        <dbReference type="ARBA" id="ARBA00022741"/>
    </source>
</evidence>
<evidence type="ECO:0000256" key="2">
    <source>
        <dbReference type="ARBA" id="ARBA00004651"/>
    </source>
</evidence>
<dbReference type="GO" id="GO:0007165">
    <property type="term" value="P:signal transduction"/>
    <property type="evidence" value="ECO:0007669"/>
    <property type="project" value="InterPro"/>
</dbReference>
<keyword evidence="6" id="KW-0808">Transferase</keyword>
<dbReference type="GeneID" id="6141306"/>
<name>B1LX70_METRJ</name>
<keyword evidence="9 17" id="KW-0418">Kinase</keyword>
<dbReference type="Gene3D" id="3.30.565.10">
    <property type="entry name" value="Histidine kinase-like ATPase, C-terminal domain"/>
    <property type="match status" value="1"/>
</dbReference>
<feature type="chain" id="PRO_5002768316" description="histidine kinase" evidence="15">
    <location>
        <begin position="20"/>
        <end position="571"/>
    </location>
</feature>
<dbReference type="Gene3D" id="3.30.450.20">
    <property type="entry name" value="PAS domain"/>
    <property type="match status" value="1"/>
</dbReference>
<dbReference type="EMBL" id="CP001001">
    <property type="protein sequence ID" value="ACB27191.1"/>
    <property type="molecule type" value="Genomic_DNA"/>
</dbReference>
<evidence type="ECO:0000256" key="1">
    <source>
        <dbReference type="ARBA" id="ARBA00000085"/>
    </source>
</evidence>
<dbReference type="eggNOG" id="COG3850">
    <property type="taxonomic scope" value="Bacteria"/>
</dbReference>
<dbReference type="OrthoDB" id="341208at2"/>
<keyword evidence="15" id="KW-0732">Signal</keyword>
<evidence type="ECO:0000313" key="18">
    <source>
        <dbReference type="Proteomes" id="UP000006589"/>
    </source>
</evidence>
<evidence type="ECO:0000313" key="17">
    <source>
        <dbReference type="EMBL" id="ACB27191.1"/>
    </source>
</evidence>
<dbReference type="HOGENOM" id="CLU_023848_1_0_5"/>
<evidence type="ECO:0000256" key="5">
    <source>
        <dbReference type="ARBA" id="ARBA00022553"/>
    </source>
</evidence>